<proteinExistence type="predicted"/>
<gene>
    <name evidence="3" type="ORF">B1A_08033</name>
</gene>
<keyword evidence="1 3" id="KW-0560">Oxidoreductase</keyword>
<protein>
    <submittedName>
        <fullName evidence="3">Aldehyde dehydrogenase domain protein</fullName>
        <ecNumber evidence="3">1.-.-.-</ecNumber>
    </submittedName>
</protein>
<dbReference type="EC" id="1.-.-.-" evidence="3"/>
<comment type="caution">
    <text evidence="3">The sequence shown here is derived from an EMBL/GenBank/DDBJ whole genome shotgun (WGS) entry which is preliminary data.</text>
</comment>
<accession>T1CIZ7</accession>
<evidence type="ECO:0000313" key="3">
    <source>
        <dbReference type="EMBL" id="EQD66669.1"/>
    </source>
</evidence>
<sequence length="94" mass="9629">TVGAPLVAHPSVRMVSLTGDVSTGQKVLAAAAGNLKRTHLELGGKAPVIICADADLAAVASAIRVLGSITPDRIAPQRAACTWRRQSTTVSSRT</sequence>
<dbReference type="Gene3D" id="3.40.309.10">
    <property type="entry name" value="Aldehyde Dehydrogenase, Chain A, domain 2"/>
    <property type="match status" value="1"/>
</dbReference>
<organism evidence="3">
    <name type="scientific">mine drainage metagenome</name>
    <dbReference type="NCBI Taxonomy" id="410659"/>
    <lineage>
        <taxon>unclassified sequences</taxon>
        <taxon>metagenomes</taxon>
        <taxon>ecological metagenomes</taxon>
    </lineage>
</organism>
<evidence type="ECO:0000259" key="2">
    <source>
        <dbReference type="Pfam" id="PF00171"/>
    </source>
</evidence>
<feature type="non-terminal residue" evidence="3">
    <location>
        <position position="1"/>
    </location>
</feature>
<dbReference type="SUPFAM" id="SSF53720">
    <property type="entry name" value="ALDH-like"/>
    <property type="match status" value="1"/>
</dbReference>
<evidence type="ECO:0000256" key="1">
    <source>
        <dbReference type="ARBA" id="ARBA00023002"/>
    </source>
</evidence>
<dbReference type="InterPro" id="IPR016163">
    <property type="entry name" value="Ald_DH_C"/>
</dbReference>
<feature type="domain" description="Aldehyde dehydrogenase" evidence="2">
    <location>
        <begin position="1"/>
        <end position="63"/>
    </location>
</feature>
<dbReference type="InterPro" id="IPR016162">
    <property type="entry name" value="Ald_DH_N"/>
</dbReference>
<dbReference type="Gene3D" id="3.40.605.10">
    <property type="entry name" value="Aldehyde Dehydrogenase, Chain A, domain 1"/>
    <property type="match status" value="1"/>
</dbReference>
<dbReference type="EMBL" id="AUZX01005755">
    <property type="protein sequence ID" value="EQD66669.1"/>
    <property type="molecule type" value="Genomic_DNA"/>
</dbReference>
<reference evidence="3" key="2">
    <citation type="journal article" date="2014" name="ISME J.">
        <title>Microbial stratification in low pH oxic and suboxic macroscopic growths along an acid mine drainage.</title>
        <authorList>
            <person name="Mendez-Garcia C."/>
            <person name="Mesa V."/>
            <person name="Sprenger R.R."/>
            <person name="Richter M."/>
            <person name="Diez M.S."/>
            <person name="Solano J."/>
            <person name="Bargiela R."/>
            <person name="Golyshina O.V."/>
            <person name="Manteca A."/>
            <person name="Ramos J.L."/>
            <person name="Gallego J.R."/>
            <person name="Llorente I."/>
            <person name="Martins Dos Santos V.A."/>
            <person name="Jensen O.N."/>
            <person name="Pelaez A.I."/>
            <person name="Sanchez J."/>
            <person name="Ferrer M."/>
        </authorList>
    </citation>
    <scope>NUCLEOTIDE SEQUENCE</scope>
</reference>
<dbReference type="Pfam" id="PF00171">
    <property type="entry name" value="Aldedh"/>
    <property type="match status" value="1"/>
</dbReference>
<dbReference type="InterPro" id="IPR029510">
    <property type="entry name" value="Ald_DH_CS_GLU"/>
</dbReference>
<dbReference type="PROSITE" id="PS00687">
    <property type="entry name" value="ALDEHYDE_DEHYDR_GLU"/>
    <property type="match status" value="1"/>
</dbReference>
<name>T1CIZ7_9ZZZZ</name>
<dbReference type="InterPro" id="IPR015590">
    <property type="entry name" value="Aldehyde_DH_dom"/>
</dbReference>
<dbReference type="GO" id="GO:0016620">
    <property type="term" value="F:oxidoreductase activity, acting on the aldehyde or oxo group of donors, NAD or NADP as acceptor"/>
    <property type="evidence" value="ECO:0007669"/>
    <property type="project" value="InterPro"/>
</dbReference>
<dbReference type="InterPro" id="IPR016161">
    <property type="entry name" value="Ald_DH/histidinol_DH"/>
</dbReference>
<dbReference type="PANTHER" id="PTHR11699">
    <property type="entry name" value="ALDEHYDE DEHYDROGENASE-RELATED"/>
    <property type="match status" value="1"/>
</dbReference>
<dbReference type="AlphaFoldDB" id="T1CIZ7"/>
<reference evidence="3" key="1">
    <citation type="submission" date="2013-08" db="EMBL/GenBank/DDBJ databases">
        <authorList>
            <person name="Mendez C."/>
            <person name="Richter M."/>
            <person name="Ferrer M."/>
            <person name="Sanchez J."/>
        </authorList>
    </citation>
    <scope>NUCLEOTIDE SEQUENCE</scope>
</reference>